<dbReference type="Proteomes" id="UP000516369">
    <property type="component" value="Chromosome"/>
</dbReference>
<feature type="domain" description="Coenzyme Q-binding protein COQ10 START" evidence="2">
    <location>
        <begin position="12"/>
        <end position="133"/>
    </location>
</feature>
<dbReference type="AlphaFoldDB" id="A0A7H1N2A8"/>
<dbReference type="GO" id="GO:0045333">
    <property type="term" value="P:cellular respiration"/>
    <property type="evidence" value="ECO:0007669"/>
    <property type="project" value="InterPro"/>
</dbReference>
<dbReference type="Pfam" id="PF03364">
    <property type="entry name" value="Polyketide_cyc"/>
    <property type="match status" value="1"/>
</dbReference>
<gene>
    <name evidence="3" type="ORF">HQ394_11600</name>
</gene>
<evidence type="ECO:0000259" key="2">
    <source>
        <dbReference type="Pfam" id="PF03364"/>
    </source>
</evidence>
<evidence type="ECO:0000256" key="1">
    <source>
        <dbReference type="ARBA" id="ARBA00008918"/>
    </source>
</evidence>
<proteinExistence type="inferred from homology"/>
<dbReference type="InterPro" id="IPR044996">
    <property type="entry name" value="COQ10-like"/>
</dbReference>
<keyword evidence="4" id="KW-1185">Reference proteome</keyword>
<dbReference type="InterPro" id="IPR023393">
    <property type="entry name" value="START-like_dom_sf"/>
</dbReference>
<dbReference type="CDD" id="cd07813">
    <property type="entry name" value="COQ10p_like"/>
    <property type="match status" value="1"/>
</dbReference>
<evidence type="ECO:0000313" key="4">
    <source>
        <dbReference type="Proteomes" id="UP000516369"/>
    </source>
</evidence>
<reference evidence="3 4" key="1">
    <citation type="submission" date="2020-05" db="EMBL/GenBank/DDBJ databases">
        <title>Complete closed genome sequence of Defluviicoccus vanus.</title>
        <authorList>
            <person name="Bessarab I."/>
            <person name="Arumugam K."/>
            <person name="Maszenan A.M."/>
            <person name="Seviour R.J."/>
            <person name="Williams R.B."/>
        </authorList>
    </citation>
    <scope>NUCLEOTIDE SEQUENCE [LARGE SCALE GENOMIC DNA]</scope>
    <source>
        <strain evidence="3 4">Ben 114</strain>
    </source>
</reference>
<dbReference type="KEGG" id="dvn:HQ394_11600"/>
<dbReference type="SUPFAM" id="SSF55961">
    <property type="entry name" value="Bet v1-like"/>
    <property type="match status" value="1"/>
</dbReference>
<comment type="similarity">
    <text evidence="1">Belongs to the ribosome association toxin RatA family.</text>
</comment>
<sequence length="155" mass="18061">MTTHRETRFVLVPTEHLFDLVNDVERYPSYLSLWRSAHVYEREESGYYTDQEIGLGPIRESFRTHTIFERPSSIDVTSIDPLFKRFHIRWDFTTVRSGTRVVIALTWAVHSRLLQHAIDAALPMTTKRMVVAFEEEARRLRPRSVGSQASPAEKS</sequence>
<dbReference type="PANTHER" id="PTHR12901">
    <property type="entry name" value="SPERM PROTEIN HOMOLOG"/>
    <property type="match status" value="1"/>
</dbReference>
<dbReference type="Gene3D" id="3.30.530.20">
    <property type="match status" value="1"/>
</dbReference>
<dbReference type="EMBL" id="CP053923">
    <property type="protein sequence ID" value="QNT69844.1"/>
    <property type="molecule type" value="Genomic_DNA"/>
</dbReference>
<dbReference type="RefSeq" id="WP_190260356.1">
    <property type="nucleotide sequence ID" value="NZ_CP053923.1"/>
</dbReference>
<evidence type="ECO:0000313" key="3">
    <source>
        <dbReference type="EMBL" id="QNT69844.1"/>
    </source>
</evidence>
<organism evidence="3 4">
    <name type="scientific">Defluviicoccus vanus</name>
    <dbReference type="NCBI Taxonomy" id="111831"/>
    <lineage>
        <taxon>Bacteria</taxon>
        <taxon>Pseudomonadati</taxon>
        <taxon>Pseudomonadota</taxon>
        <taxon>Alphaproteobacteria</taxon>
        <taxon>Rhodospirillales</taxon>
        <taxon>Rhodospirillaceae</taxon>
        <taxon>Defluviicoccus</taxon>
    </lineage>
</organism>
<dbReference type="InterPro" id="IPR005031">
    <property type="entry name" value="COQ10_START"/>
</dbReference>
<accession>A0A7H1N2A8</accession>
<protein>
    <submittedName>
        <fullName evidence="3">Type II toxin-antitoxin system RatA family toxin</fullName>
    </submittedName>
</protein>
<name>A0A7H1N2A8_9PROT</name>
<dbReference type="GO" id="GO:0048039">
    <property type="term" value="F:ubiquinone binding"/>
    <property type="evidence" value="ECO:0007669"/>
    <property type="project" value="InterPro"/>
</dbReference>
<dbReference type="PANTHER" id="PTHR12901:SF10">
    <property type="entry name" value="COENZYME Q-BINDING PROTEIN COQ10, MITOCHONDRIAL"/>
    <property type="match status" value="1"/>
</dbReference>